<keyword evidence="5" id="KW-0732">Signal</keyword>
<dbReference type="PANTHER" id="PTHR47966:SF65">
    <property type="entry name" value="ASPARTIC-TYPE ENDOPEPTIDASE"/>
    <property type="match status" value="1"/>
</dbReference>
<reference evidence="8" key="1">
    <citation type="journal article" date="2017" name="Nat. Microbiol.">
        <title>Global analysis of biosynthetic gene clusters reveals vast potential of secondary metabolite production in Penicillium species.</title>
        <authorList>
            <person name="Nielsen J.C."/>
            <person name="Grijseels S."/>
            <person name="Prigent S."/>
            <person name="Ji B."/>
            <person name="Dainat J."/>
            <person name="Nielsen K.F."/>
            <person name="Frisvad J.C."/>
            <person name="Workman M."/>
            <person name="Nielsen J."/>
        </authorList>
    </citation>
    <scope>NUCLEOTIDE SEQUENCE [LARGE SCALE GENOMIC DNA]</scope>
    <source>
        <strain evidence="8">IBT 29486</strain>
    </source>
</reference>
<feature type="transmembrane region" description="Helical" evidence="4">
    <location>
        <begin position="430"/>
        <end position="452"/>
    </location>
</feature>
<dbReference type="InterPro" id="IPR021109">
    <property type="entry name" value="Peptidase_aspartic_dom_sf"/>
</dbReference>
<dbReference type="PRINTS" id="PR00792">
    <property type="entry name" value="PEPSIN"/>
</dbReference>
<evidence type="ECO:0000256" key="4">
    <source>
        <dbReference type="SAM" id="Phobius"/>
    </source>
</evidence>
<protein>
    <recommendedName>
        <fullName evidence="6">Peptidase A1 domain-containing protein</fullName>
    </recommendedName>
</protein>
<dbReference type="PANTHER" id="PTHR47966">
    <property type="entry name" value="BETA-SITE APP-CLEAVING ENZYME, ISOFORM A-RELATED"/>
    <property type="match status" value="1"/>
</dbReference>
<dbReference type="InterPro" id="IPR001461">
    <property type="entry name" value="Aspartic_peptidase_A1"/>
</dbReference>
<keyword evidence="4" id="KW-1133">Transmembrane helix</keyword>
<dbReference type="Pfam" id="PF00026">
    <property type="entry name" value="Asp"/>
    <property type="match status" value="1"/>
</dbReference>
<sequence>MRSGSWLVALLGASFTDALSLEKRETPAVFNVPLKHKQAAKYAANTQSKRENTVLLSTGNDENIFYTNISLGTPPQSINSIPDGDEQCSGSGGYNKSLSTSMNNLHSNFTVSKSIRRSLDITGEFVSDTLVIGDTTVESMKIGILNVDATQNIISLGYGETNWSFISLTEALVDAGTIKSPAFSMYMENPLSTEDSQDEKPGTLLFGGVNKSKYKGTLHTLPIINNPTDGRKTFRISMTSFSINETPIFPEGVSIQALLNSAFSYTYFPESIAQKIFSQVGIAEIQTVGRTSVPCNITSSNTKLTFEFGVASFRLDIGPFIETHSVFNDEDPCYLGIIAQAETKGTNSVVLGANFLQQIYTVYDMGNDEVSLAQRNWDSDEDEILEITTGKDAVPGATAEQDVSGDANDTEAEDDSEEKKSIGFRIGEGAGLRLSLCIFVVCALFCLLDSMYNMFFYLLRHKALNTLLGAYDDNNLLIWIH</sequence>
<feature type="chain" id="PRO_5013048361" description="Peptidase A1 domain-containing protein" evidence="5">
    <location>
        <begin position="19"/>
        <end position="481"/>
    </location>
</feature>
<organism evidence="7 8">
    <name type="scientific">Penicillium vulpinum</name>
    <dbReference type="NCBI Taxonomy" id="29845"/>
    <lineage>
        <taxon>Eukaryota</taxon>
        <taxon>Fungi</taxon>
        <taxon>Dikarya</taxon>
        <taxon>Ascomycota</taxon>
        <taxon>Pezizomycotina</taxon>
        <taxon>Eurotiomycetes</taxon>
        <taxon>Eurotiomycetidae</taxon>
        <taxon>Eurotiales</taxon>
        <taxon>Aspergillaceae</taxon>
        <taxon>Penicillium</taxon>
    </lineage>
</organism>
<dbReference type="GO" id="GO:0006508">
    <property type="term" value="P:proteolysis"/>
    <property type="evidence" value="ECO:0007669"/>
    <property type="project" value="InterPro"/>
</dbReference>
<dbReference type="GO" id="GO:0004190">
    <property type="term" value="F:aspartic-type endopeptidase activity"/>
    <property type="evidence" value="ECO:0007669"/>
    <property type="project" value="InterPro"/>
</dbReference>
<comment type="caution">
    <text evidence="7">The sequence shown here is derived from an EMBL/GenBank/DDBJ whole genome shotgun (WGS) entry which is preliminary data.</text>
</comment>
<keyword evidence="4" id="KW-0812">Transmembrane</keyword>
<evidence type="ECO:0000259" key="6">
    <source>
        <dbReference type="PROSITE" id="PS51767"/>
    </source>
</evidence>
<feature type="domain" description="Peptidase A1" evidence="6">
    <location>
        <begin position="65"/>
        <end position="373"/>
    </location>
</feature>
<accession>A0A1V6R3C6</accession>
<dbReference type="InterPro" id="IPR033121">
    <property type="entry name" value="PEPTIDASE_A1"/>
</dbReference>
<keyword evidence="4" id="KW-0472">Membrane</keyword>
<evidence type="ECO:0000313" key="7">
    <source>
        <dbReference type="EMBL" id="OQD95980.1"/>
    </source>
</evidence>
<dbReference type="AlphaFoldDB" id="A0A1V6R3C6"/>
<feature type="region of interest" description="Disordered" evidence="3">
    <location>
        <begin position="396"/>
        <end position="419"/>
    </location>
</feature>
<keyword evidence="8" id="KW-1185">Reference proteome</keyword>
<name>A0A1V6R3C6_9EURO</name>
<gene>
    <name evidence="7" type="ORF">PENVUL_c100G07810</name>
</gene>
<comment type="similarity">
    <text evidence="1">Belongs to the peptidase A1 family.</text>
</comment>
<dbReference type="PROSITE" id="PS51767">
    <property type="entry name" value="PEPTIDASE_A1"/>
    <property type="match status" value="1"/>
</dbReference>
<feature type="signal peptide" evidence="5">
    <location>
        <begin position="1"/>
        <end position="18"/>
    </location>
</feature>
<proteinExistence type="inferred from homology"/>
<keyword evidence="2" id="KW-0378">Hydrolase</keyword>
<dbReference type="STRING" id="29845.A0A1V6R3C6"/>
<evidence type="ECO:0000256" key="2">
    <source>
        <dbReference type="ARBA" id="ARBA00022801"/>
    </source>
</evidence>
<evidence type="ECO:0000256" key="1">
    <source>
        <dbReference type="ARBA" id="ARBA00007447"/>
    </source>
</evidence>
<evidence type="ECO:0000256" key="3">
    <source>
        <dbReference type="SAM" id="MobiDB-lite"/>
    </source>
</evidence>
<dbReference type="SUPFAM" id="SSF50630">
    <property type="entry name" value="Acid proteases"/>
    <property type="match status" value="1"/>
</dbReference>
<evidence type="ECO:0000313" key="8">
    <source>
        <dbReference type="Proteomes" id="UP000191518"/>
    </source>
</evidence>
<dbReference type="EMBL" id="MDYP01000100">
    <property type="protein sequence ID" value="OQD95980.1"/>
    <property type="molecule type" value="Genomic_DNA"/>
</dbReference>
<evidence type="ECO:0000256" key="5">
    <source>
        <dbReference type="SAM" id="SignalP"/>
    </source>
</evidence>
<dbReference type="Proteomes" id="UP000191518">
    <property type="component" value="Unassembled WGS sequence"/>
</dbReference>
<dbReference type="Gene3D" id="2.40.70.10">
    <property type="entry name" value="Acid Proteases"/>
    <property type="match status" value="2"/>
</dbReference>